<organism evidence="3 4">
    <name type="scientific">Streptococcus dysgalactiae subsp. equisimilis</name>
    <name type="common">Streptococcus equisimilis</name>
    <dbReference type="NCBI Taxonomy" id="119602"/>
    <lineage>
        <taxon>Bacteria</taxon>
        <taxon>Bacillati</taxon>
        <taxon>Bacillota</taxon>
        <taxon>Bacilli</taxon>
        <taxon>Lactobacillales</taxon>
        <taxon>Streptococcaceae</taxon>
        <taxon>Streptococcus</taxon>
    </lineage>
</organism>
<dbReference type="NCBIfam" id="TIGR02675">
    <property type="entry name" value="tape_meas_nterm"/>
    <property type="match status" value="1"/>
</dbReference>
<dbReference type="Pfam" id="PF20155">
    <property type="entry name" value="TMP_3"/>
    <property type="match status" value="1"/>
</dbReference>
<feature type="transmembrane region" description="Helical" evidence="1">
    <location>
        <begin position="1035"/>
        <end position="1058"/>
    </location>
</feature>
<dbReference type="Gene3D" id="1.20.120.20">
    <property type="entry name" value="Apolipoprotein"/>
    <property type="match status" value="1"/>
</dbReference>
<dbReference type="EMBL" id="LS483361">
    <property type="protein sequence ID" value="SQF66355.1"/>
    <property type="molecule type" value="Genomic_DNA"/>
</dbReference>
<feature type="transmembrane region" description="Helical" evidence="1">
    <location>
        <begin position="660"/>
        <end position="679"/>
    </location>
</feature>
<evidence type="ECO:0000256" key="1">
    <source>
        <dbReference type="SAM" id="Phobius"/>
    </source>
</evidence>
<dbReference type="Proteomes" id="UP000249571">
    <property type="component" value="Chromosome 1"/>
</dbReference>
<feature type="transmembrane region" description="Helical" evidence="1">
    <location>
        <begin position="709"/>
        <end position="736"/>
    </location>
</feature>
<dbReference type="InterPro" id="IPR013491">
    <property type="entry name" value="Tape_meas_N"/>
</dbReference>
<evidence type="ECO:0000313" key="3">
    <source>
        <dbReference type="EMBL" id="SQF66355.1"/>
    </source>
</evidence>
<keyword evidence="1" id="KW-0812">Transmembrane</keyword>
<feature type="transmembrane region" description="Helical" evidence="1">
    <location>
        <begin position="910"/>
        <end position="931"/>
    </location>
</feature>
<proteinExistence type="predicted"/>
<keyword evidence="1" id="KW-0472">Membrane</keyword>
<keyword evidence="1" id="KW-1133">Transmembrane helix</keyword>
<gene>
    <name evidence="3" type="ORF">NCTC6179_00515</name>
</gene>
<feature type="transmembrane region" description="Helical" evidence="1">
    <location>
        <begin position="742"/>
        <end position="768"/>
    </location>
</feature>
<accession>A0A9X8XF50</accession>
<protein>
    <submittedName>
        <fullName evidence="3">Tape measure domain protein</fullName>
    </submittedName>
</protein>
<evidence type="ECO:0000313" key="4">
    <source>
        <dbReference type="Proteomes" id="UP000249571"/>
    </source>
</evidence>
<feature type="domain" description="Tape measure protein N-terminal" evidence="2">
    <location>
        <begin position="83"/>
        <end position="256"/>
    </location>
</feature>
<sequence>MGESYSVEAVLTAVDKGFGSTLKAASRSIDGLKRASGMFKTVGGGATSMFKSMLGANLAGQAISAMTRTVSSGLGSMLGEMNSSAKAWKTFEGNLSNLGFGRKQILEAKSAMQDYATKTIYSASDMASTYAQMAAVGVKNTGKLVQAFGGLAGAAENPAQAMKTLSQQATQMAAKPTVQWQDFKLMLEQTPAGIAAVAKQMGKSTEELVKAVQDGEISTKDFFNAVEAAGNSKAFQKMATQFKTVDQAVDGLREGVANKLAPTFEKFSQLGIKAVTSLSNAIDNVNLNSLPKKIDSALSRAKGMIDTVFDKSSLGGFRTAVIQVQKALATTFNALKGNSGITGWLLVARNGFQALTAVVSNVSIAVRQFMKGFAKTEAILALKTAFNDTFNTIKNTLNSLNKVKIFQKLGKSFGDAVTKISKSWSQMVKNVNWGALIEGAAKVVDVIINIAGSVIPAMISALGALGKVIETIAGSKWFNALADGVKAAFSGISGAFKSLFDAVAKANPKTLESWGATILSVVAGFKLFKKFTGKGVFDGLLGKLGPVGERLKSIGSKFSWFGSKAKEGTDKASNGAKRSGGIISQIFNGLGNIVKSAGTAIATAAQGIGTGIKTALSGIPAIISSLGTAISTVAQGIGTGLAIAFKGLGSAIAMVPPTTWLALGAAILMVGAAFALAGTQADGISQILRTVGDVVVQILQQITDSLATLIPIIASAIGSILPIVAGAISQIVAAVAGGLSQIITAVSTGIATVIGAFTGLLGGISGVINSISGVIQSLTGVITAVFNGIATVISSVGSAIKDVLTGLGTAFEGFGNGVKSALEGVGAVIESFGSAVRNVLDGVANILDSMGTAALNAGRGVKEMAKGIKMLVDLSLGDLVATLAAVASGLGKMASSAGEMATLGSAMSKVATGMTLLSVGATSAATGMTVFATMMTKIQTTVNTLQTTLTTAATAFMTFATQAMTTATGLSAVNVPIAMFKTQLMTIAPTLAQVGAGFASFVSQISILNTGLASVGPTTAAFNVNLMTLSTSTSALVASITGLTAALTAASAIFVQIGASATTAIAQIQAFSSVTAVVSSAFASMQSMIQSAMTAIVASIITSLNQAASQMQSILSRMLSQARTFGSQLEQQMRQSGQRSGQNLAQGLSSQRGAVVSAVSNMVNAAVSRANAGAGPMRQAGAFIGQGLAQGMYSALGAVTAAANALVAQAERAARAKAMIKSPSRLFANRVGKYIPQGVAMGIDKNADVVDDSVGGLFDSVNSFDFNIADRLASIGAKFKGVVKSESSQSLSQQQEIVHTAQPAYIGFSLGGNEYEAFVSDITDQQAKIEKIRLKRSSW</sequence>
<evidence type="ECO:0000259" key="2">
    <source>
        <dbReference type="Pfam" id="PF20155"/>
    </source>
</evidence>
<reference evidence="3 4" key="1">
    <citation type="submission" date="2018-06" db="EMBL/GenBank/DDBJ databases">
        <authorList>
            <consortium name="Pathogen Informatics"/>
            <person name="Doyle S."/>
        </authorList>
    </citation>
    <scope>NUCLEOTIDE SEQUENCE [LARGE SCALE GENOMIC DNA]</scope>
    <source>
        <strain evidence="3 4">NCTC6179</strain>
    </source>
</reference>
<name>A0A9X8XF50_STREQ</name>
<dbReference type="RefSeq" id="WP_111715388.1">
    <property type="nucleotide sequence ID" value="NZ_LR134316.1"/>
</dbReference>